<dbReference type="GeneID" id="32468585"/>
<organism evidence="2">
    <name type="scientific">Streptomyces iranensis</name>
    <dbReference type="NCBI Taxonomy" id="576784"/>
    <lineage>
        <taxon>Bacteria</taxon>
        <taxon>Bacillati</taxon>
        <taxon>Actinomycetota</taxon>
        <taxon>Actinomycetes</taxon>
        <taxon>Kitasatosporales</taxon>
        <taxon>Streptomycetaceae</taxon>
        <taxon>Streptomyces</taxon>
        <taxon>Streptomyces violaceusniger group</taxon>
    </lineage>
</organism>
<dbReference type="RefSeq" id="WP_052701623.1">
    <property type="nucleotide sequence ID" value="NZ_BAABDR010000060.1"/>
</dbReference>
<dbReference type="EMBL" id="LK022848">
    <property type="protein sequence ID" value="CDR10542.1"/>
    <property type="molecule type" value="Genomic_DNA"/>
</dbReference>
<dbReference type="EMBL" id="JAGGLR010000001">
    <property type="protein sequence ID" value="MBP2059570.1"/>
    <property type="molecule type" value="Genomic_DNA"/>
</dbReference>
<feature type="region of interest" description="Disordered" evidence="1">
    <location>
        <begin position="98"/>
        <end position="161"/>
    </location>
</feature>
<reference evidence="3 4" key="2">
    <citation type="submission" date="2021-03" db="EMBL/GenBank/DDBJ databases">
        <title>Genomic Encyclopedia of Type Strains, Phase IV (KMG-IV): sequencing the most valuable type-strain genomes for metagenomic binning, comparative biology and taxonomic classification.</title>
        <authorList>
            <person name="Goeker M."/>
        </authorList>
    </citation>
    <scope>NUCLEOTIDE SEQUENCE [LARGE SCALE GENOMIC DNA]</scope>
    <source>
        <strain evidence="3 4">DSM 41954</strain>
    </source>
</reference>
<sequence length="161" mass="17683">MSPAPDAPRTPTDPEGKRTYGHQILALTDQFNAATTYREAAETAEHVLDEADGVLARLGQFFEAAVEKVKESETDEGWELAYKFEDAVATLTSLSDELHDAGDQMRDLDPPPAPRWQTQVAHYYASAPQRRPGDASPAPDLPGPPAAQVHPKHTPQARHHR</sequence>
<dbReference type="AlphaFoldDB" id="A0A060ZX60"/>
<dbReference type="Proteomes" id="UP000756710">
    <property type="component" value="Unassembled WGS sequence"/>
</dbReference>
<dbReference type="HOGENOM" id="CLU_1642792_0_0_11"/>
<feature type="compositionally biased region" description="Basic residues" evidence="1">
    <location>
        <begin position="150"/>
        <end position="161"/>
    </location>
</feature>
<protein>
    <submittedName>
        <fullName evidence="3">Uncharacterized protein YukE</fullName>
    </submittedName>
</protein>
<evidence type="ECO:0000256" key="1">
    <source>
        <dbReference type="SAM" id="MobiDB-lite"/>
    </source>
</evidence>
<keyword evidence="4" id="KW-1185">Reference proteome</keyword>
<gene>
    <name evidence="3" type="ORF">J2Z30_000566</name>
    <name evidence="2" type="ORF">SIRAN6976</name>
</gene>
<evidence type="ECO:0000313" key="2">
    <source>
        <dbReference type="EMBL" id="CDR10542.1"/>
    </source>
</evidence>
<feature type="compositionally biased region" description="Basic and acidic residues" evidence="1">
    <location>
        <begin position="98"/>
        <end position="109"/>
    </location>
</feature>
<name>A0A060ZX60_9ACTN</name>
<accession>A0A060ZX60</accession>
<reference evidence="2" key="1">
    <citation type="submission" date="2014-05" db="EMBL/GenBank/DDBJ databases">
        <authorList>
            <person name="Horn Fabian"/>
        </authorList>
    </citation>
    <scope>NUCLEOTIDE SEQUENCE</scope>
</reference>
<proteinExistence type="predicted"/>
<evidence type="ECO:0000313" key="3">
    <source>
        <dbReference type="EMBL" id="MBP2059570.1"/>
    </source>
</evidence>
<evidence type="ECO:0000313" key="4">
    <source>
        <dbReference type="Proteomes" id="UP000756710"/>
    </source>
</evidence>